<dbReference type="EMBL" id="CP110257">
    <property type="protein sequence ID" value="UZD55614.1"/>
    <property type="molecule type" value="Genomic_DNA"/>
</dbReference>
<dbReference type="InterPro" id="IPR032379">
    <property type="entry name" value="DUF4874"/>
</dbReference>
<dbReference type="InterPro" id="IPR032267">
    <property type="entry name" value="DUF4832"/>
</dbReference>
<sequence>MGLGGLKRHGGGLRGRTGVALAALVAGALAGCGGGASQPPGADGGREGAATVASASLVPPQTFGTPVPEGWRQAAFTALAEEVPNPERGFYRWAWTPLDRLSRDDAADAYASGYRLLYGLVRLDAYRNKPLPQTLLDRLRTGLAAARAGGVKIVPRFVYNYPDSETAYRRAQDAPLERVLQHIAQLEPVLRENADVIAYFQAGFVGAWGEWHTSSNKLTEEPARTRIRDALLAALPADIAVQMRYPGHLIGWHPQPPTEAQAFDGSAVSRLGAHNDCFLASDTDVGTYSEDPVQRERERDYIAAVASIAPFGGETCNALDDPNARPRNHCTDILAEGRRFSLTYLNDQYYTEGFHDVWRAEGCHAEVQRSMGYRFELIEWAHAPEVASGSMLAARLALRNTGWARLYKARPVQLVWRQVGGATVHRAPVAGVDARRWLPGLTAALEFEVQAPSAPGTYELLLALPDGAPRLAGDPRYALRVANADDPASSQGWDAALGAFRLGTTVTVR</sequence>
<organism evidence="3 4">
    <name type="scientific">Caldimonas aquatica</name>
    <dbReference type="NCBI Taxonomy" id="376175"/>
    <lineage>
        <taxon>Bacteria</taxon>
        <taxon>Pseudomonadati</taxon>
        <taxon>Pseudomonadota</taxon>
        <taxon>Betaproteobacteria</taxon>
        <taxon>Burkholderiales</taxon>
        <taxon>Sphaerotilaceae</taxon>
        <taxon>Caldimonas</taxon>
    </lineage>
</organism>
<evidence type="ECO:0000259" key="1">
    <source>
        <dbReference type="Pfam" id="PF16116"/>
    </source>
</evidence>
<evidence type="ECO:0000313" key="3">
    <source>
        <dbReference type="EMBL" id="UZD55614.1"/>
    </source>
</evidence>
<keyword evidence="4" id="KW-1185">Reference proteome</keyword>
<accession>A0ABY6MUE4</accession>
<dbReference type="Pfam" id="PF16173">
    <property type="entry name" value="DUF4874"/>
    <property type="match status" value="1"/>
</dbReference>
<feature type="domain" description="DUF4832" evidence="1">
    <location>
        <begin position="270"/>
        <end position="483"/>
    </location>
</feature>
<reference evidence="3" key="1">
    <citation type="submission" date="2022-10" db="EMBL/GenBank/DDBJ databases">
        <title>Complete genome sequence of Schlegelella aquatica LMG 23380.</title>
        <authorList>
            <person name="Musilova J."/>
            <person name="Kourilova X."/>
            <person name="Bezdicek M."/>
            <person name="Hermankova K."/>
            <person name="Obruca S."/>
            <person name="Sedlar K."/>
        </authorList>
    </citation>
    <scope>NUCLEOTIDE SEQUENCE</scope>
    <source>
        <strain evidence="3">LMG 23380</strain>
    </source>
</reference>
<gene>
    <name evidence="3" type="ORF">OMP39_03220</name>
</gene>
<proteinExistence type="predicted"/>
<dbReference type="Pfam" id="PF16116">
    <property type="entry name" value="DUF4832"/>
    <property type="match status" value="1"/>
</dbReference>
<evidence type="ECO:0000259" key="2">
    <source>
        <dbReference type="Pfam" id="PF16173"/>
    </source>
</evidence>
<name>A0ABY6MUE4_9BURK</name>
<feature type="domain" description="DUF4874" evidence="2">
    <location>
        <begin position="85"/>
        <end position="247"/>
    </location>
</feature>
<dbReference type="Proteomes" id="UP001163266">
    <property type="component" value="Chromosome"/>
</dbReference>
<dbReference type="PROSITE" id="PS51257">
    <property type="entry name" value="PROKAR_LIPOPROTEIN"/>
    <property type="match status" value="1"/>
</dbReference>
<protein>
    <submittedName>
        <fullName evidence="3">DUF4832 domain-containing protein</fullName>
    </submittedName>
</protein>
<dbReference type="RefSeq" id="WP_264893368.1">
    <property type="nucleotide sequence ID" value="NZ_CP110257.1"/>
</dbReference>
<evidence type="ECO:0000313" key="4">
    <source>
        <dbReference type="Proteomes" id="UP001163266"/>
    </source>
</evidence>